<protein>
    <submittedName>
        <fullName evidence="3">Uncharacterized protein</fullName>
    </submittedName>
</protein>
<feature type="region of interest" description="Disordered" evidence="1">
    <location>
        <begin position="54"/>
        <end position="133"/>
    </location>
</feature>
<dbReference type="EMBL" id="KL367554">
    <property type="protein sequence ID" value="KFD64558.1"/>
    <property type="molecule type" value="Genomic_DNA"/>
</dbReference>
<accession>A0A085N512</accession>
<reference evidence="3 4" key="1">
    <citation type="journal article" date="2014" name="Nat. Genet.">
        <title>Genome and transcriptome of the porcine whipworm Trichuris suis.</title>
        <authorList>
            <person name="Jex A.R."/>
            <person name="Nejsum P."/>
            <person name="Schwarz E.M."/>
            <person name="Hu L."/>
            <person name="Young N.D."/>
            <person name="Hall R.S."/>
            <person name="Korhonen P.K."/>
            <person name="Liao S."/>
            <person name="Thamsborg S."/>
            <person name="Xia J."/>
            <person name="Xu P."/>
            <person name="Wang S."/>
            <person name="Scheerlinck J.P."/>
            <person name="Hofmann A."/>
            <person name="Sternberg P.W."/>
            <person name="Wang J."/>
            <person name="Gasser R.B."/>
        </authorList>
    </citation>
    <scope>NUCLEOTIDE SEQUENCE [LARGE SCALE GENOMIC DNA]</scope>
    <source>
        <strain evidence="3">DCEP-RM93F</strain>
        <strain evidence="2">DCEP-RM93M</strain>
    </source>
</reference>
<evidence type="ECO:0000313" key="3">
    <source>
        <dbReference type="EMBL" id="KFD64558.1"/>
    </source>
</evidence>
<dbReference type="AlphaFoldDB" id="A0A085N512"/>
<organism evidence="3">
    <name type="scientific">Trichuris suis</name>
    <name type="common">pig whipworm</name>
    <dbReference type="NCBI Taxonomy" id="68888"/>
    <lineage>
        <taxon>Eukaryota</taxon>
        <taxon>Metazoa</taxon>
        <taxon>Ecdysozoa</taxon>
        <taxon>Nematoda</taxon>
        <taxon>Enoplea</taxon>
        <taxon>Dorylaimia</taxon>
        <taxon>Trichinellida</taxon>
        <taxon>Trichuridae</taxon>
        <taxon>Trichuris</taxon>
    </lineage>
</organism>
<evidence type="ECO:0000256" key="1">
    <source>
        <dbReference type="SAM" id="MobiDB-lite"/>
    </source>
</evidence>
<feature type="compositionally biased region" description="Polar residues" evidence="1">
    <location>
        <begin position="122"/>
        <end position="133"/>
    </location>
</feature>
<proteinExistence type="predicted"/>
<dbReference type="EMBL" id="KL363272">
    <property type="protein sequence ID" value="KFD49375.1"/>
    <property type="molecule type" value="Genomic_DNA"/>
</dbReference>
<sequence length="166" mass="18833">MNRWKCSSKGWKKSTARALKGYTSRRSIGKRATANTWLQVWWLKTSLRANDCNDQRRSTRQNDACGPNERGTLASEKRQMSKRRPIMPEGTVPTEAGNKSTKLPTSHRLGNIACGRPVRQKPNPTTLYATRNPTVGRKNPAKFCDFQVHTYSCLRPRLTFALLVAK</sequence>
<gene>
    <name evidence="2" type="ORF">M513_09738</name>
    <name evidence="3" type="ORF">M514_09738</name>
</gene>
<dbReference type="Proteomes" id="UP000030758">
    <property type="component" value="Unassembled WGS sequence"/>
</dbReference>
<evidence type="ECO:0000313" key="4">
    <source>
        <dbReference type="Proteomes" id="UP000030764"/>
    </source>
</evidence>
<name>A0A085N512_9BILA</name>
<keyword evidence="4" id="KW-1185">Reference proteome</keyword>
<evidence type="ECO:0000313" key="2">
    <source>
        <dbReference type="EMBL" id="KFD49375.1"/>
    </source>
</evidence>
<dbReference type="Proteomes" id="UP000030764">
    <property type="component" value="Unassembled WGS sequence"/>
</dbReference>